<dbReference type="PROSITE" id="PS01137">
    <property type="entry name" value="TATD_1"/>
    <property type="match status" value="1"/>
</dbReference>
<feature type="binding site" evidence="4">
    <location>
        <position position="163"/>
    </location>
    <ligand>
        <name>a divalent metal cation</name>
        <dbReference type="ChEBI" id="CHEBI:60240"/>
        <label>2</label>
    </ligand>
</feature>
<dbReference type="HOGENOM" id="CLU_031506_0_1_6"/>
<evidence type="ECO:0000256" key="2">
    <source>
        <dbReference type="ARBA" id="ARBA00022723"/>
    </source>
</evidence>
<dbReference type="EMBL" id="CP010975">
    <property type="protein sequence ID" value="AKE51631.1"/>
    <property type="molecule type" value="Genomic_DNA"/>
</dbReference>
<dbReference type="GO" id="GO:0046872">
    <property type="term" value="F:metal ion binding"/>
    <property type="evidence" value="ECO:0007669"/>
    <property type="project" value="UniProtKB-KW"/>
</dbReference>
<dbReference type="InterPro" id="IPR018228">
    <property type="entry name" value="DNase_TatD-rel_CS"/>
</dbReference>
<dbReference type="GO" id="GO:0005829">
    <property type="term" value="C:cytosol"/>
    <property type="evidence" value="ECO:0007669"/>
    <property type="project" value="TreeGrafter"/>
</dbReference>
<dbReference type="OrthoDB" id="9810005at2"/>
<evidence type="ECO:0000313" key="5">
    <source>
        <dbReference type="EMBL" id="AKE51631.1"/>
    </source>
</evidence>
<keyword evidence="6" id="KW-1185">Reference proteome</keyword>
<feature type="binding site" evidence="4">
    <location>
        <position position="139"/>
    </location>
    <ligand>
        <name>a divalent metal cation</name>
        <dbReference type="ChEBI" id="CHEBI:60240"/>
        <label>2</label>
    </ligand>
</feature>
<feature type="binding site" evidence="4">
    <location>
        <position position="19"/>
    </location>
    <ligand>
        <name>a divalent metal cation</name>
        <dbReference type="ChEBI" id="CHEBI:60240"/>
        <label>1</label>
    </ligand>
</feature>
<dbReference type="AlphaFoldDB" id="A0A0F6RC11"/>
<dbReference type="InterPro" id="IPR032466">
    <property type="entry name" value="Metal_Hydrolase"/>
</dbReference>
<dbReference type="PIRSF" id="PIRSF005902">
    <property type="entry name" value="DNase_TatD"/>
    <property type="match status" value="1"/>
</dbReference>
<dbReference type="STRING" id="914150.TQ33_0654"/>
<feature type="binding site" evidence="4">
    <location>
        <position position="213"/>
    </location>
    <ligand>
        <name>a divalent metal cation</name>
        <dbReference type="ChEBI" id="CHEBI:60240"/>
        <label>1</label>
    </ligand>
</feature>
<dbReference type="KEGG" id="kge:TQ33_0654"/>
<dbReference type="Gene3D" id="3.20.20.140">
    <property type="entry name" value="Metal-dependent hydrolases"/>
    <property type="match status" value="1"/>
</dbReference>
<evidence type="ECO:0000256" key="1">
    <source>
        <dbReference type="ARBA" id="ARBA00009275"/>
    </source>
</evidence>
<keyword evidence="3" id="KW-0378">Hydrolase</keyword>
<evidence type="ECO:0000256" key="3">
    <source>
        <dbReference type="ARBA" id="ARBA00022801"/>
    </source>
</evidence>
<organism evidence="5 6">
    <name type="scientific">Kangiella geojedonensis</name>
    <dbReference type="NCBI Taxonomy" id="914150"/>
    <lineage>
        <taxon>Bacteria</taxon>
        <taxon>Pseudomonadati</taxon>
        <taxon>Pseudomonadota</taxon>
        <taxon>Gammaproteobacteria</taxon>
        <taxon>Kangiellales</taxon>
        <taxon>Kangiellaceae</taxon>
        <taxon>Kangiella</taxon>
    </lineage>
</organism>
<dbReference type="Pfam" id="PF01026">
    <property type="entry name" value="TatD_DNase"/>
    <property type="match status" value="1"/>
</dbReference>
<feature type="binding site" evidence="4">
    <location>
        <position position="103"/>
    </location>
    <ligand>
        <name>a divalent metal cation</name>
        <dbReference type="ChEBI" id="CHEBI:60240"/>
        <label>1</label>
    </ligand>
</feature>
<dbReference type="PROSITE" id="PS01090">
    <property type="entry name" value="TATD_2"/>
    <property type="match status" value="1"/>
</dbReference>
<sequence>MFKPKHKAPNIRLFDSHCHLDFPVFDNDRDAIFEQMRKVGIEGVLIPGVKKENWRFIRQLAAIKPGVHVALGLHPMFLKEHRKEHIHDLELAAGIKPLAAIGEIGLDYYEKNLDRKVQIALFKAQVEIAKSCKLPIVLHVRKAHEDVLLYLKTMKFQEGGIVHAFNGSMQQAERYRELGFKLGFGGAMTYERSVKLRELAKNLLLSDIVLETDAPDMMPAGCEKDHNSPLNIFQNFNTLVELRSESAEEIALQTSQNSRIALRVS</sequence>
<dbReference type="InterPro" id="IPR001130">
    <property type="entry name" value="TatD-like"/>
</dbReference>
<dbReference type="PANTHER" id="PTHR46124:SF3">
    <property type="entry name" value="HYDROLASE"/>
    <property type="match status" value="1"/>
</dbReference>
<feature type="binding site" evidence="4">
    <location>
        <position position="17"/>
    </location>
    <ligand>
        <name>a divalent metal cation</name>
        <dbReference type="ChEBI" id="CHEBI:60240"/>
        <label>1</label>
    </ligand>
</feature>
<name>A0A0F6RC11_9GAMM</name>
<dbReference type="Proteomes" id="UP000034071">
    <property type="component" value="Chromosome"/>
</dbReference>
<protein>
    <submittedName>
        <fullName evidence="5">TatD-related deoxyribonuclease</fullName>
    </submittedName>
</protein>
<reference evidence="5 6" key="1">
    <citation type="submission" date="2015-02" db="EMBL/GenBank/DDBJ databases">
        <title>Complete genome sequence of Kangiella geojedonensis strain YCS-5T.</title>
        <authorList>
            <person name="Kim K.M."/>
        </authorList>
    </citation>
    <scope>NUCLEOTIDE SEQUENCE [LARGE SCALE GENOMIC DNA]</scope>
    <source>
        <strain evidence="5 6">YCS-5</strain>
    </source>
</reference>
<dbReference type="PATRIC" id="fig|914150.5.peg.665"/>
<dbReference type="FunFam" id="3.20.20.140:FF:000005">
    <property type="entry name" value="TatD family hydrolase"/>
    <property type="match status" value="1"/>
</dbReference>
<dbReference type="PANTHER" id="PTHR46124">
    <property type="entry name" value="D-AMINOACYL-TRNA DEACYLASE"/>
    <property type="match status" value="1"/>
</dbReference>
<comment type="similarity">
    <text evidence="1">Belongs to the metallo-dependent hydrolases superfamily. TatD-type hydrolase family.</text>
</comment>
<dbReference type="CDD" id="cd01310">
    <property type="entry name" value="TatD_DNAse"/>
    <property type="match status" value="1"/>
</dbReference>
<evidence type="ECO:0000313" key="6">
    <source>
        <dbReference type="Proteomes" id="UP000034071"/>
    </source>
</evidence>
<proteinExistence type="inferred from homology"/>
<dbReference type="GO" id="GO:0016788">
    <property type="term" value="F:hydrolase activity, acting on ester bonds"/>
    <property type="evidence" value="ECO:0007669"/>
    <property type="project" value="InterPro"/>
</dbReference>
<accession>A0A0F6RC11</accession>
<gene>
    <name evidence="5" type="ORF">TQ33_0654</name>
</gene>
<dbReference type="SUPFAM" id="SSF51556">
    <property type="entry name" value="Metallo-dependent hydrolases"/>
    <property type="match status" value="1"/>
</dbReference>
<dbReference type="RefSeq" id="WP_052735175.1">
    <property type="nucleotide sequence ID" value="NZ_CP010975.1"/>
</dbReference>
<keyword evidence="2 4" id="KW-0479">Metal-binding</keyword>
<evidence type="ECO:0000256" key="4">
    <source>
        <dbReference type="PIRSR" id="PIRSR005902-1"/>
    </source>
</evidence>